<evidence type="ECO:0000259" key="5">
    <source>
        <dbReference type="PROSITE" id="PS50026"/>
    </source>
</evidence>
<evidence type="ECO:0000259" key="4">
    <source>
        <dbReference type="PROSITE" id="PS50025"/>
    </source>
</evidence>
<dbReference type="InterPro" id="IPR013320">
    <property type="entry name" value="ConA-like_dom_sf"/>
</dbReference>
<dbReference type="Gene3D" id="2.60.120.200">
    <property type="match status" value="1"/>
</dbReference>
<dbReference type="InterPro" id="IPR001791">
    <property type="entry name" value="Laminin_G"/>
</dbReference>
<keyword evidence="3" id="KW-0732">Signal</keyword>
<feature type="domain" description="EGF-like" evidence="5">
    <location>
        <begin position="424"/>
        <end position="464"/>
    </location>
</feature>
<dbReference type="Pfam" id="PF00008">
    <property type="entry name" value="EGF"/>
    <property type="match status" value="1"/>
</dbReference>
<keyword evidence="2" id="KW-0245">EGF-like domain</keyword>
<dbReference type="GO" id="GO:0016020">
    <property type="term" value="C:membrane"/>
    <property type="evidence" value="ECO:0007669"/>
    <property type="project" value="UniProtKB-SubCell"/>
</dbReference>
<protein>
    <submittedName>
        <fullName evidence="7">Uncharacterized protein</fullName>
    </submittedName>
</protein>
<accession>A0A915D8B5</accession>
<dbReference type="InterPro" id="IPR000742">
    <property type="entry name" value="EGF"/>
</dbReference>
<feature type="signal peptide" evidence="3">
    <location>
        <begin position="1"/>
        <end position="16"/>
    </location>
</feature>
<dbReference type="InterPro" id="IPR050372">
    <property type="entry name" value="Neurexin-related_CASP"/>
</dbReference>
<keyword evidence="1" id="KW-1015">Disulfide bond</keyword>
<feature type="chain" id="PRO_5036712286" evidence="3">
    <location>
        <begin position="17"/>
        <end position="672"/>
    </location>
</feature>
<dbReference type="PROSITE" id="PS50026">
    <property type="entry name" value="EGF_3"/>
    <property type="match status" value="1"/>
</dbReference>
<dbReference type="Proteomes" id="UP000887574">
    <property type="component" value="Unplaced"/>
</dbReference>
<name>A0A915D8B5_9BILA</name>
<dbReference type="Pfam" id="PF02210">
    <property type="entry name" value="Laminin_G_2"/>
    <property type="match status" value="1"/>
</dbReference>
<dbReference type="AlphaFoldDB" id="A0A915D8B5"/>
<dbReference type="PANTHER" id="PTHR15036:SF49">
    <property type="entry name" value="AXOTACTIN"/>
    <property type="match status" value="1"/>
</dbReference>
<dbReference type="Gene3D" id="2.10.25.10">
    <property type="entry name" value="Laminin"/>
    <property type="match status" value="1"/>
</dbReference>
<dbReference type="CDD" id="cd00054">
    <property type="entry name" value="EGF_CA"/>
    <property type="match status" value="1"/>
</dbReference>
<dbReference type="WBParaSite" id="jg17081">
    <property type="protein sequence ID" value="jg17081"/>
    <property type="gene ID" value="jg17081"/>
</dbReference>
<evidence type="ECO:0000256" key="2">
    <source>
        <dbReference type="PROSITE-ProRule" id="PRU00076"/>
    </source>
</evidence>
<dbReference type="PROSITE" id="PS50025">
    <property type="entry name" value="LAM_G_DOMAIN"/>
    <property type="match status" value="1"/>
</dbReference>
<proteinExistence type="predicted"/>
<dbReference type="CDD" id="cd00110">
    <property type="entry name" value="LamG"/>
    <property type="match status" value="1"/>
</dbReference>
<evidence type="ECO:0000256" key="1">
    <source>
        <dbReference type="ARBA" id="ARBA00023157"/>
    </source>
</evidence>
<dbReference type="SMART" id="SM00282">
    <property type="entry name" value="LamG"/>
    <property type="match status" value="1"/>
</dbReference>
<dbReference type="SUPFAM" id="SSF57196">
    <property type="entry name" value="EGF/Laminin"/>
    <property type="match status" value="1"/>
</dbReference>
<reference evidence="7" key="1">
    <citation type="submission" date="2022-11" db="UniProtKB">
        <authorList>
            <consortium name="WormBaseParasite"/>
        </authorList>
    </citation>
    <scope>IDENTIFICATION</scope>
</reference>
<feature type="domain" description="Laminin G" evidence="4">
    <location>
        <begin position="129"/>
        <end position="428"/>
    </location>
</feature>
<organism evidence="6 7">
    <name type="scientific">Ditylenchus dipsaci</name>
    <dbReference type="NCBI Taxonomy" id="166011"/>
    <lineage>
        <taxon>Eukaryota</taxon>
        <taxon>Metazoa</taxon>
        <taxon>Ecdysozoa</taxon>
        <taxon>Nematoda</taxon>
        <taxon>Chromadorea</taxon>
        <taxon>Rhabditida</taxon>
        <taxon>Tylenchina</taxon>
        <taxon>Tylenchomorpha</taxon>
        <taxon>Sphaerularioidea</taxon>
        <taxon>Anguinidae</taxon>
        <taxon>Anguininae</taxon>
        <taxon>Ditylenchus</taxon>
    </lineage>
</organism>
<evidence type="ECO:0000313" key="7">
    <source>
        <dbReference type="WBParaSite" id="jg17081"/>
    </source>
</evidence>
<dbReference type="SUPFAM" id="SSF49899">
    <property type="entry name" value="Concanavalin A-like lectins/glucanases"/>
    <property type="match status" value="2"/>
</dbReference>
<evidence type="ECO:0000256" key="3">
    <source>
        <dbReference type="SAM" id="SignalP"/>
    </source>
</evidence>
<dbReference type="PANTHER" id="PTHR15036">
    <property type="entry name" value="PIKACHURIN-LIKE PROTEIN"/>
    <property type="match status" value="1"/>
</dbReference>
<comment type="caution">
    <text evidence="2">Lacks conserved residue(s) required for the propagation of feature annotation.</text>
</comment>
<keyword evidence="6" id="KW-1185">Reference proteome</keyword>
<evidence type="ECO:0000313" key="6">
    <source>
        <dbReference type="Proteomes" id="UP000887574"/>
    </source>
</evidence>
<sequence length="672" mass="74636">MGVYLFLCCFFKLCASQDCFDQQYTNHIADLRTLHVIQRIAVVAPLGAFYVQTAEDESALYNTQANQPLVRRQNGETLVIYSSISSANLEWQNVNLLTSAVKIVSVFESDAQEEISPVIVITACPYRFQPIYLDAQPFVVDTHQARLVSMYENELVVNFRTFQNGIFFFSMADQGDMLVAQLSNGRAETMFDFGSLSRSSISGGKALNDGEWHELRWNHQFDSVQLFVDGVLVNSTTPSGLYRKLDFNYQNSIEQRQPAGLCSDGDSSGMPYASPQTLTIKSGSVQLAYSFLPFTLEFRLLPKAASLLSILNGLNQTLLEILVDDTMSLVLEAENKQIRQTSMPMINVADGAWHSFSIKLRGGRLDVDVDGVTVLWLEGSLVRKIGLKMTSFRLAAVGCYRSTTVDLKSALVVSGEILKDKCSFVEKCLPNPCENGGQCIQSELDSFRCSCQNIILALSVIHCVWFYTLKCLPSIFIVALLPRSCEDHRLRRRPRTRSSPLSGHFEGENVTIDLDGGGPLHPFEVVCLAATPPTTSISPSPSTSDQEDLEKDEIGLEVTLLLHDLPSEGIQVAGLTEPGAVKKVLEYSYNPATAKGVHGVELDRFVEGFEACRQYMRFECKGGTKLMTYGSERRPSTWYATRNEQHGLQWADAPPYSRMCSCGVNATCENNR</sequence>